<reference evidence="2" key="1">
    <citation type="submission" date="2016-05" db="EMBL/GenBank/DDBJ databases">
        <authorList>
            <person name="Holder M.E."/>
            <person name="Ajami N.J."/>
            <person name="Petrosino J.F."/>
        </authorList>
    </citation>
    <scope>NUCLEOTIDE SEQUENCE [LARGE SCALE GENOMIC DNA]</scope>
    <source>
        <strain evidence="2">ATCC 700696</strain>
    </source>
</reference>
<proteinExistence type="predicted"/>
<accession>A0A223ASP9</accession>
<dbReference type="AlphaFoldDB" id="A0A223ASP9"/>
<dbReference type="RefSeq" id="WP_207651541.1">
    <property type="nucleotide sequence ID" value="NZ_CP016199.1"/>
</dbReference>
<gene>
    <name evidence="1" type="ORF">AXF17_05865</name>
</gene>
<name>A0A223ASP9_9FIRM</name>
<evidence type="ECO:0000313" key="2">
    <source>
        <dbReference type="Proteomes" id="UP000214689"/>
    </source>
</evidence>
<evidence type="ECO:0000313" key="1">
    <source>
        <dbReference type="EMBL" id="ASS37998.1"/>
    </source>
</evidence>
<protein>
    <submittedName>
        <fullName evidence="1">Uncharacterized protein</fullName>
    </submittedName>
</protein>
<sequence length="65" mass="7651">MIKEKALVTLKKDIQIEYPFSDDLPMIFLGEISNMPEHGIFIGRSGRSYFGYHIDNFRELKEEEI</sequence>
<dbReference type="EMBL" id="CP016199">
    <property type="protein sequence ID" value="ASS37998.1"/>
    <property type="molecule type" value="Genomic_DNA"/>
</dbReference>
<keyword evidence="2" id="KW-1185">Reference proteome</keyword>
<dbReference type="Proteomes" id="UP000214689">
    <property type="component" value="Chromosome"/>
</dbReference>
<organism evidence="1 2">
    <name type="scientific">Mogibacterium pumilum</name>
    <dbReference type="NCBI Taxonomy" id="86332"/>
    <lineage>
        <taxon>Bacteria</taxon>
        <taxon>Bacillati</taxon>
        <taxon>Bacillota</taxon>
        <taxon>Clostridia</taxon>
        <taxon>Peptostreptococcales</taxon>
        <taxon>Anaerovoracaceae</taxon>
        <taxon>Mogibacterium</taxon>
    </lineage>
</organism>